<accession>A0A0G4I6Q5</accession>
<reference evidence="1" key="1">
    <citation type="submission" date="2014-11" db="EMBL/GenBank/DDBJ databases">
        <authorList>
            <person name="Otto D Thomas"/>
            <person name="Naeem Raeece"/>
        </authorList>
    </citation>
    <scope>NUCLEOTIDE SEQUENCE</scope>
</reference>
<dbReference type="AlphaFoldDB" id="A0A0G4I6Q5"/>
<dbReference type="EMBL" id="CDMZ01005342">
    <property type="protein sequence ID" value="CEM52723.1"/>
    <property type="molecule type" value="Genomic_DNA"/>
</dbReference>
<proteinExistence type="predicted"/>
<sequence length="138" mass="14607">MGNCGLYVVNNSKVDLEVQLCQVAELYRRTLLQGEEVFIDCGKVWFTLKASQRYSPDPKPAGHCVAGLCATTAAVLAIELLPVGLVAGAALNGNFATVANPEFVSLPGVYANGKCVVIEGGGDSNLILKIQGRNRKKV</sequence>
<evidence type="ECO:0000313" key="1">
    <source>
        <dbReference type="EMBL" id="CEM52723.1"/>
    </source>
</evidence>
<dbReference type="VEuPathDB" id="CryptoDB:Cvel_11462"/>
<name>A0A0G4I6Q5_9ALVE</name>
<protein>
    <submittedName>
        <fullName evidence="1">Uncharacterized protein</fullName>
    </submittedName>
</protein>
<gene>
    <name evidence="1" type="ORF">Cvel_11462</name>
</gene>
<organism evidence="1">
    <name type="scientific">Chromera velia CCMP2878</name>
    <dbReference type="NCBI Taxonomy" id="1169474"/>
    <lineage>
        <taxon>Eukaryota</taxon>
        <taxon>Sar</taxon>
        <taxon>Alveolata</taxon>
        <taxon>Colpodellida</taxon>
        <taxon>Chromeraceae</taxon>
        <taxon>Chromera</taxon>
    </lineage>
</organism>